<gene>
    <name evidence="2" type="ORF">ACFY35_48880</name>
</gene>
<comment type="caution">
    <text evidence="2">The sequence shown here is derived from an EMBL/GenBank/DDBJ whole genome shotgun (WGS) entry which is preliminary data.</text>
</comment>
<dbReference type="Pfam" id="PF04203">
    <property type="entry name" value="Sortase"/>
    <property type="match status" value="1"/>
</dbReference>
<organism evidence="2 3">
    <name type="scientific">Paractinoplanes globisporus</name>
    <dbReference type="NCBI Taxonomy" id="113565"/>
    <lineage>
        <taxon>Bacteria</taxon>
        <taxon>Bacillati</taxon>
        <taxon>Actinomycetota</taxon>
        <taxon>Actinomycetes</taxon>
        <taxon>Micromonosporales</taxon>
        <taxon>Micromonosporaceae</taxon>
        <taxon>Paractinoplanes</taxon>
    </lineage>
</organism>
<proteinExistence type="predicted"/>
<dbReference type="EMBL" id="JBIAZU010000011">
    <property type="protein sequence ID" value="MFF5297396.1"/>
    <property type="molecule type" value="Genomic_DNA"/>
</dbReference>
<reference evidence="2 3" key="1">
    <citation type="submission" date="2024-10" db="EMBL/GenBank/DDBJ databases">
        <title>The Natural Products Discovery Center: Release of the First 8490 Sequenced Strains for Exploring Actinobacteria Biosynthetic Diversity.</title>
        <authorList>
            <person name="Kalkreuter E."/>
            <person name="Kautsar S.A."/>
            <person name="Yang D."/>
            <person name="Bader C.D."/>
            <person name="Teijaro C.N."/>
            <person name="Fluegel L."/>
            <person name="Davis C.M."/>
            <person name="Simpson J.R."/>
            <person name="Lauterbach L."/>
            <person name="Steele A.D."/>
            <person name="Gui C."/>
            <person name="Meng S."/>
            <person name="Li G."/>
            <person name="Viehrig K."/>
            <person name="Ye F."/>
            <person name="Su P."/>
            <person name="Kiefer A.F."/>
            <person name="Nichols A."/>
            <person name="Cepeda A.J."/>
            <person name="Yan W."/>
            <person name="Fan B."/>
            <person name="Jiang Y."/>
            <person name="Adhikari A."/>
            <person name="Zheng C.-J."/>
            <person name="Schuster L."/>
            <person name="Cowan T.M."/>
            <person name="Smanski M.J."/>
            <person name="Chevrette M.G."/>
            <person name="De Carvalho L.P.S."/>
            <person name="Shen B."/>
        </authorList>
    </citation>
    <scope>NUCLEOTIDE SEQUENCE [LARGE SCALE GENOMIC DNA]</scope>
    <source>
        <strain evidence="2 3">NPDC000087</strain>
    </source>
</reference>
<evidence type="ECO:0000313" key="2">
    <source>
        <dbReference type="EMBL" id="MFF5297396.1"/>
    </source>
</evidence>
<dbReference type="RefSeq" id="WP_020511908.1">
    <property type="nucleotide sequence ID" value="NZ_JBIAZU010000011.1"/>
</dbReference>
<keyword evidence="1" id="KW-0378">Hydrolase</keyword>
<dbReference type="InterPro" id="IPR042001">
    <property type="entry name" value="Sortase_F"/>
</dbReference>
<dbReference type="CDD" id="cd05829">
    <property type="entry name" value="Sortase_F"/>
    <property type="match status" value="1"/>
</dbReference>
<dbReference type="Gene3D" id="2.40.260.10">
    <property type="entry name" value="Sortase"/>
    <property type="match status" value="1"/>
</dbReference>
<evidence type="ECO:0000256" key="1">
    <source>
        <dbReference type="ARBA" id="ARBA00022801"/>
    </source>
</evidence>
<keyword evidence="3" id="KW-1185">Reference proteome</keyword>
<dbReference type="InterPro" id="IPR005754">
    <property type="entry name" value="Sortase"/>
</dbReference>
<dbReference type="SUPFAM" id="SSF63817">
    <property type="entry name" value="Sortase"/>
    <property type="match status" value="1"/>
</dbReference>
<protein>
    <submittedName>
        <fullName evidence="2">Sortase domain-bontaining protein</fullName>
    </submittedName>
</protein>
<dbReference type="InterPro" id="IPR023365">
    <property type="entry name" value="Sortase_dom-sf"/>
</dbReference>
<sequence>MTDDHARDSEDRLRTIGGNVPVRLEIPAIDVRADVVPVGARPERALESPAPSGNAPVAWYRESPAPGETGSAVIVGHVEAAHDGPPAFSRLRLLRPGDEILVGRADGVSVRFVVTGVALYPTKAFPNERVYGPREHPELTLVTFGGGFDRNRLSYTTNLIVYARSVPR</sequence>
<accession>A0ABW6WX38</accession>
<name>A0ABW6WX38_9ACTN</name>
<evidence type="ECO:0000313" key="3">
    <source>
        <dbReference type="Proteomes" id="UP001602245"/>
    </source>
</evidence>
<dbReference type="Proteomes" id="UP001602245">
    <property type="component" value="Unassembled WGS sequence"/>
</dbReference>